<gene>
    <name evidence="1" type="ORF">HLH21_06405</name>
</gene>
<name>A0A7W4J6C9_9PROT</name>
<dbReference type="Gene3D" id="1.25.40.10">
    <property type="entry name" value="Tetratricopeptide repeat domain"/>
    <property type="match status" value="1"/>
</dbReference>
<dbReference type="Proteomes" id="UP000561066">
    <property type="component" value="Unassembled WGS sequence"/>
</dbReference>
<dbReference type="AlphaFoldDB" id="A0A7W4J6C9"/>
<evidence type="ECO:0000313" key="2">
    <source>
        <dbReference type="Proteomes" id="UP000561066"/>
    </source>
</evidence>
<dbReference type="SUPFAM" id="SSF48452">
    <property type="entry name" value="TPR-like"/>
    <property type="match status" value="1"/>
</dbReference>
<comment type="caution">
    <text evidence="1">The sequence shown here is derived from an EMBL/GenBank/DDBJ whole genome shotgun (WGS) entry which is preliminary data.</text>
</comment>
<keyword evidence="2" id="KW-1185">Reference proteome</keyword>
<sequence length="260" mass="27030">MRGMTSSFLRAVRHGSAPALLAGWFVAAAPGDGRARAPDLAACLARLPDDPDGARDYATAWRARGGGAQAARCGALALVALGDPRDAAIELDSLAHAPGDPAARADIAGEAARAWQEDGDPARAFDSAGYGLTLRPDDPGLRMVRARAGVESGHAAQAVADLSPLPARADMLAQALVVRASAYRRLGRIDLARADIDAAVGRAPQDVAALLERGIVRQRQGDLTGARSDWEQVKALAPDSRQADMARQDLAVLEADPDAP</sequence>
<accession>A0A7W4J6C9</accession>
<organism evidence="1 2">
    <name type="scientific">Gluconacetobacter johannae</name>
    <dbReference type="NCBI Taxonomy" id="112140"/>
    <lineage>
        <taxon>Bacteria</taxon>
        <taxon>Pseudomonadati</taxon>
        <taxon>Pseudomonadota</taxon>
        <taxon>Alphaproteobacteria</taxon>
        <taxon>Acetobacterales</taxon>
        <taxon>Acetobacteraceae</taxon>
        <taxon>Gluconacetobacter</taxon>
    </lineage>
</organism>
<dbReference type="InterPro" id="IPR011990">
    <property type="entry name" value="TPR-like_helical_dom_sf"/>
</dbReference>
<proteinExistence type="predicted"/>
<dbReference type="SMART" id="SM00028">
    <property type="entry name" value="TPR"/>
    <property type="match status" value="2"/>
</dbReference>
<dbReference type="InterPro" id="IPR019734">
    <property type="entry name" value="TPR_rpt"/>
</dbReference>
<protein>
    <submittedName>
        <fullName evidence="1">Tetratricopeptide repeat protein</fullName>
    </submittedName>
</protein>
<dbReference type="EMBL" id="JABEQH010000007">
    <property type="protein sequence ID" value="MBB2175563.1"/>
    <property type="molecule type" value="Genomic_DNA"/>
</dbReference>
<evidence type="ECO:0000313" key="1">
    <source>
        <dbReference type="EMBL" id="MBB2175563.1"/>
    </source>
</evidence>
<reference evidence="1 2" key="1">
    <citation type="submission" date="2020-04" db="EMBL/GenBank/DDBJ databases">
        <title>Description of novel Gluconacetobacter.</title>
        <authorList>
            <person name="Sombolestani A."/>
        </authorList>
    </citation>
    <scope>NUCLEOTIDE SEQUENCE [LARGE SCALE GENOMIC DNA]</scope>
    <source>
        <strain evidence="1 2">LMG 21312</strain>
    </source>
</reference>